<dbReference type="PANTHER" id="PTHR10267:SF0">
    <property type="entry name" value="DNA POLYMERASE SUBUNIT GAMMA-1"/>
    <property type="match status" value="1"/>
</dbReference>
<dbReference type="AlphaFoldDB" id="A0A8C8FDP4"/>
<dbReference type="GO" id="GO:0003677">
    <property type="term" value="F:DNA binding"/>
    <property type="evidence" value="ECO:0007669"/>
    <property type="project" value="UniProtKB-KW"/>
</dbReference>
<dbReference type="InterPro" id="IPR047580">
    <property type="entry name" value="POLG_palm_dom"/>
</dbReference>
<evidence type="ECO:0000256" key="13">
    <source>
        <dbReference type="ARBA" id="ARBA00023271"/>
    </source>
</evidence>
<evidence type="ECO:0000256" key="3">
    <source>
        <dbReference type="ARBA" id="ARBA00007705"/>
    </source>
</evidence>
<evidence type="ECO:0000256" key="9">
    <source>
        <dbReference type="ARBA" id="ARBA00022842"/>
    </source>
</evidence>
<evidence type="ECO:0000256" key="6">
    <source>
        <dbReference type="ARBA" id="ARBA00022679"/>
    </source>
</evidence>
<keyword evidence="10" id="KW-0239">DNA-directed DNA polymerase</keyword>
<dbReference type="FunFam" id="1.10.150.20:FF:000024">
    <property type="entry name" value="DNA polymerase gamma, catalytic subunit"/>
    <property type="match status" value="1"/>
</dbReference>
<dbReference type="Ensembl" id="ENSOTST00005035737.2">
    <property type="protein sequence ID" value="ENSOTSP00005032952.2"/>
    <property type="gene ID" value="ENSOTSG00005014524.2"/>
</dbReference>
<keyword evidence="11" id="KW-0238">DNA-binding</keyword>
<feature type="domain" description="DNA-directed DNA polymerase family A palm" evidence="15">
    <location>
        <begin position="780"/>
        <end position="1052"/>
    </location>
</feature>
<comment type="cofactor">
    <cofactor evidence="1">
        <name>Mg(2+)</name>
        <dbReference type="ChEBI" id="CHEBI:18420"/>
    </cofactor>
</comment>
<dbReference type="GO" id="GO:0005760">
    <property type="term" value="C:gamma DNA polymerase complex"/>
    <property type="evidence" value="ECO:0007669"/>
    <property type="project" value="InterPro"/>
</dbReference>
<dbReference type="Pfam" id="PF18136">
    <property type="entry name" value="DNApol_Exo"/>
    <property type="match status" value="1"/>
</dbReference>
<dbReference type="GO" id="GO:0003887">
    <property type="term" value="F:DNA-directed DNA polymerase activity"/>
    <property type="evidence" value="ECO:0007669"/>
    <property type="project" value="UniProtKB-KW"/>
</dbReference>
<gene>
    <name evidence="16" type="primary">POLG</name>
</gene>
<dbReference type="InterPro" id="IPR043502">
    <property type="entry name" value="DNA/RNA_pol_sf"/>
</dbReference>
<dbReference type="InterPro" id="IPR001098">
    <property type="entry name" value="DNA-dir_DNA_pol_A_palm_dom"/>
</dbReference>
<keyword evidence="17" id="KW-1185">Reference proteome</keyword>
<evidence type="ECO:0000256" key="12">
    <source>
        <dbReference type="ARBA" id="ARBA00023128"/>
    </source>
</evidence>
<evidence type="ECO:0000256" key="1">
    <source>
        <dbReference type="ARBA" id="ARBA00001946"/>
    </source>
</evidence>
<evidence type="ECO:0000256" key="4">
    <source>
        <dbReference type="ARBA" id="ARBA00012417"/>
    </source>
</evidence>
<dbReference type="FunFam" id="3.30.420.390:FF:000002">
    <property type="entry name" value="DNA polymerase gamma, catalytic subunit"/>
    <property type="match status" value="1"/>
</dbReference>
<evidence type="ECO:0000256" key="2">
    <source>
        <dbReference type="ARBA" id="ARBA00004436"/>
    </source>
</evidence>
<evidence type="ECO:0000313" key="17">
    <source>
        <dbReference type="Proteomes" id="UP000694402"/>
    </source>
</evidence>
<comment type="subcellular location">
    <subcellularLocation>
        <location evidence="2">Mitochondrion matrix</location>
        <location evidence="2">Mitochondrion nucleoid</location>
    </subcellularLocation>
</comment>
<dbReference type="EC" id="2.7.7.7" evidence="4"/>
<dbReference type="InterPro" id="IPR012337">
    <property type="entry name" value="RNaseH-like_sf"/>
</dbReference>
<evidence type="ECO:0000256" key="10">
    <source>
        <dbReference type="ARBA" id="ARBA00022932"/>
    </source>
</evidence>
<dbReference type="FunFam" id="3.30.420.390:FF:000001">
    <property type="entry name" value="DNA polymerase gamma, catalytic subunit"/>
    <property type="match status" value="1"/>
</dbReference>
<dbReference type="PROSITE" id="PS00447">
    <property type="entry name" value="DNA_POLYMERASE_A"/>
    <property type="match status" value="1"/>
</dbReference>
<organism evidence="16 17">
    <name type="scientific">Oncorhynchus tshawytscha</name>
    <name type="common">Chinook salmon</name>
    <name type="synonym">Salmo tshawytscha</name>
    <dbReference type="NCBI Taxonomy" id="74940"/>
    <lineage>
        <taxon>Eukaryota</taxon>
        <taxon>Metazoa</taxon>
        <taxon>Chordata</taxon>
        <taxon>Craniata</taxon>
        <taxon>Vertebrata</taxon>
        <taxon>Euteleostomi</taxon>
        <taxon>Actinopterygii</taxon>
        <taxon>Neopterygii</taxon>
        <taxon>Teleostei</taxon>
        <taxon>Protacanthopterygii</taxon>
        <taxon>Salmoniformes</taxon>
        <taxon>Salmonidae</taxon>
        <taxon>Salmoninae</taxon>
        <taxon>Oncorhynchus</taxon>
    </lineage>
</organism>
<evidence type="ECO:0000259" key="15">
    <source>
        <dbReference type="SMART" id="SM00482"/>
    </source>
</evidence>
<keyword evidence="6" id="KW-0808">Transferase</keyword>
<dbReference type="InterPro" id="IPR019760">
    <property type="entry name" value="DNA-dir_DNA_pol_A_CS"/>
</dbReference>
<dbReference type="SUPFAM" id="SSF53098">
    <property type="entry name" value="Ribonuclease H-like"/>
    <property type="match status" value="1"/>
</dbReference>
<comment type="similarity">
    <text evidence="3">Belongs to the DNA polymerase type-A family.</text>
</comment>
<dbReference type="PRINTS" id="PR00867">
    <property type="entry name" value="DNAPOLG"/>
</dbReference>
<dbReference type="SUPFAM" id="SSF56672">
    <property type="entry name" value="DNA/RNA polymerases"/>
    <property type="match status" value="1"/>
</dbReference>
<dbReference type="GO" id="GO:0006264">
    <property type="term" value="P:mitochondrial DNA replication"/>
    <property type="evidence" value="ECO:0007669"/>
    <property type="project" value="InterPro"/>
</dbReference>
<evidence type="ECO:0000313" key="16">
    <source>
        <dbReference type="Ensembl" id="ENSOTSP00005032952.2"/>
    </source>
</evidence>
<dbReference type="AntiFam" id="ANF00012">
    <property type="entry name" value="tRNA translation"/>
</dbReference>
<dbReference type="Proteomes" id="UP000694402">
    <property type="component" value="Unassembled WGS sequence"/>
</dbReference>
<dbReference type="Gene3D" id="1.10.150.20">
    <property type="entry name" value="5' to 3' exonuclease, C-terminal subdomain"/>
    <property type="match status" value="1"/>
</dbReference>
<proteinExistence type="inferred from homology"/>
<keyword evidence="13" id="KW-1135">Mitochondrion nucleoid</keyword>
<keyword evidence="12" id="KW-0496">Mitochondrion</keyword>
<protein>
    <recommendedName>
        <fullName evidence="5">DNA polymerase subunit gamma-1</fullName>
        <ecNumber evidence="4">2.7.7.7</ecNumber>
    </recommendedName>
    <alternativeName>
        <fullName evidence="14">Mitochondrial DNA polymerase catalytic subunit</fullName>
    </alternativeName>
</protein>
<dbReference type="InterPro" id="IPR002297">
    <property type="entry name" value="DNA-dir_DNA_pol_A_mt"/>
</dbReference>
<keyword evidence="7" id="KW-0548">Nucleotidyltransferase</keyword>
<evidence type="ECO:0000256" key="11">
    <source>
        <dbReference type="ARBA" id="ARBA00023125"/>
    </source>
</evidence>
<dbReference type="Gene3D" id="3.30.420.390">
    <property type="match status" value="2"/>
</dbReference>
<evidence type="ECO:0000256" key="14">
    <source>
        <dbReference type="ARBA" id="ARBA00031966"/>
    </source>
</evidence>
<dbReference type="PANTHER" id="PTHR10267">
    <property type="entry name" value="DNA POLYMERASE SUBUNIT GAMMA-1"/>
    <property type="match status" value="1"/>
</dbReference>
<accession>A0A8C8FDP4</accession>
<dbReference type="GO" id="GO:0042645">
    <property type="term" value="C:mitochondrial nucleoid"/>
    <property type="evidence" value="ECO:0007669"/>
    <property type="project" value="UniProtKB-SubCell"/>
</dbReference>
<dbReference type="SMART" id="SM00482">
    <property type="entry name" value="POLAc"/>
    <property type="match status" value="1"/>
</dbReference>
<evidence type="ECO:0000256" key="7">
    <source>
        <dbReference type="ARBA" id="ARBA00022695"/>
    </source>
</evidence>
<dbReference type="InterPro" id="IPR041336">
    <property type="entry name" value="DNApol_Exo"/>
</dbReference>
<evidence type="ECO:0000256" key="5">
    <source>
        <dbReference type="ARBA" id="ARBA00015350"/>
    </source>
</evidence>
<keyword evidence="9" id="KW-0460">Magnesium</keyword>
<dbReference type="GeneTree" id="ENSGT00390000000453"/>
<dbReference type="GO" id="GO:0008408">
    <property type="term" value="F:3'-5' exonuclease activity"/>
    <property type="evidence" value="ECO:0007669"/>
    <property type="project" value="TreeGrafter"/>
</dbReference>
<dbReference type="CDD" id="cd08641">
    <property type="entry name" value="DNA_pol_gammaA"/>
    <property type="match status" value="1"/>
</dbReference>
<name>A0A8C8FDP4_ONCTS</name>
<keyword evidence="8" id="KW-0235">DNA replication</keyword>
<sequence>MYKKVDPGRTRTCNLLIRSQTPYPLGHETRLNPLNIQMLSQNLHEQIFRGAEQEYEDEKVERSIRHLQRHQLWGKEASLLPGVEFQLPHMYGENINDHFRLLAQKQSLPYLEAASELQQAPLPPMPQDWVWEVGWMRYGPGGEARRVDFPDEAGLVFDVEVCMAEGHCPTLAVAVSPTAWYSWCSKRLIEERYSWSSQLTPADLIPMETPTNSSRPPGGQWRERLIVGHNVSFDRSYIKEQYLLKGSKARFLDTMSLHMAISGLTGFQRTLWMANKHGKRRGLLEVKAHMKKIGSWDWVNISSINNLADVHALYVGGEPLQKEAREIFVKGSMADVRNNFQDLMQYCALDVQATHQVFCEQLPLFMERCPHPVTFAGMLEMGGCYLPVNQNWGRYLEDSQDTFEELQREMKKSLMSLADDACQLLQDDRYKEDAWLWDVEWDVQEFKQKKVTVSKSKRSKAEADSVVVLSDPGPPTEEEIAGTCPSREALERLKKMVSRLPKRRQHLPGHPGWYRKLCVKMSEEEEESWSPGASLISLAMRVTPKLMGLTWDGFPLHYTEQHGWGYLVPGRRDNLMEPHGGEEDAMGPVCPHRAIESVYREYCEQKGKEQPRCLDNGLSDDLMLTDSTLWQTEMQDINSLPGESHCPYHHGNGPYNDVNFPGCWFFKLPHKDGNDNNVGSPFSKDFLSKMEDGTLRAGRGATNATRALEINKMISFWRNAQKRISSQKVVWLRKGELPRSVSRHEEYDEEGQYGAILPQVITAGTVTRRAVEPTWLTASNARVRIESAPWVPPGGADVDSQELWIAAVLGEAHFGGMHGCTAFGWMTLQGKKSQGTDLHSRTADTVGISREHAKVFNYGRIYGAGQPFAERLLMQFNHRLSQPEAASKARQMYALTKGLRRYRLSEEGEWLLKELDVEVERDEDGSISPQDLRRITRLASQSSRRRKWEVAGQRLWAGGTESEMFNKLESIALSAQPATPVLGCRISRALEPQAVKDEFITSRVNWVVQSSAVDYLHLMLVAMRWLMEEHDIDGRFCVSIHDEVRYLVRSEDRYRAALALQITNLLTRCMFTHALGMQDLPQSVAFFSAVDIDRCLRKEVTMDCVTPSNPTGLERKYGLPQGEALDIYQIIDITKGSLGKGR</sequence>
<evidence type="ECO:0000256" key="8">
    <source>
        <dbReference type="ARBA" id="ARBA00022705"/>
    </source>
</evidence>
<reference evidence="16" key="2">
    <citation type="submission" date="2025-09" db="UniProtKB">
        <authorList>
            <consortium name="Ensembl"/>
        </authorList>
    </citation>
    <scope>IDENTIFICATION</scope>
</reference>
<reference evidence="16" key="1">
    <citation type="submission" date="2025-08" db="UniProtKB">
        <authorList>
            <consortium name="Ensembl"/>
        </authorList>
    </citation>
    <scope>IDENTIFICATION</scope>
</reference>